<dbReference type="InterPro" id="IPR003593">
    <property type="entry name" value="AAA+_ATPase"/>
</dbReference>
<keyword evidence="5" id="KW-0378">Hydrolase</keyword>
<feature type="domain" description="RecA family profile 1" evidence="14">
    <location>
        <begin position="69"/>
        <end position="217"/>
    </location>
</feature>
<comment type="function">
    <text evidence="11">Plays a role in repairing double-strand DNA breaks, probably involving stabilizing or processing branched DNA or blocked replication forks.</text>
</comment>
<evidence type="ECO:0000256" key="11">
    <source>
        <dbReference type="HAMAP-Rule" id="MF_01498"/>
    </source>
</evidence>
<dbReference type="Gene3D" id="3.40.50.300">
    <property type="entry name" value="P-loop containing nucleotide triphosphate hydrolases"/>
    <property type="match status" value="1"/>
</dbReference>
<reference evidence="15" key="1">
    <citation type="submission" date="2015-04" db="EMBL/GenBank/DDBJ databases">
        <authorList>
            <person name="Syromyatnikov M.Y."/>
            <person name="Popov V.N."/>
        </authorList>
    </citation>
    <scope>NUCLEOTIDE SEQUENCE</scope>
    <source>
        <strain evidence="15">MO-1</strain>
    </source>
</reference>
<evidence type="ECO:0000256" key="13">
    <source>
        <dbReference type="RuleBase" id="RU003555"/>
    </source>
</evidence>
<dbReference type="InterPro" id="IPR027417">
    <property type="entry name" value="P-loop_NTPase"/>
</dbReference>
<dbReference type="GO" id="GO:0000725">
    <property type="term" value="P:recombinational repair"/>
    <property type="evidence" value="ECO:0007669"/>
    <property type="project" value="UniProtKB-UniRule"/>
</dbReference>
<protein>
    <recommendedName>
        <fullName evidence="11 12">DNA repair protein RadA</fullName>
    </recommendedName>
</protein>
<dbReference type="Gene3D" id="3.30.230.10">
    <property type="match status" value="1"/>
</dbReference>
<evidence type="ECO:0000259" key="14">
    <source>
        <dbReference type="PROSITE" id="PS50162"/>
    </source>
</evidence>
<dbReference type="InterPro" id="IPR020568">
    <property type="entry name" value="Ribosomal_Su5_D2-typ_SF"/>
</dbReference>
<keyword evidence="7 11" id="KW-0067">ATP-binding</keyword>
<dbReference type="PANTHER" id="PTHR32472:SF10">
    <property type="entry name" value="DNA REPAIR PROTEIN RADA-LIKE PROTEIN"/>
    <property type="match status" value="1"/>
</dbReference>
<evidence type="ECO:0000256" key="12">
    <source>
        <dbReference type="NCBIfam" id="TIGR00416"/>
    </source>
</evidence>
<accession>A0A1S7LQ02</accession>
<dbReference type="PANTHER" id="PTHR32472">
    <property type="entry name" value="DNA REPAIR PROTEIN RADA"/>
    <property type="match status" value="1"/>
</dbReference>
<evidence type="ECO:0000256" key="4">
    <source>
        <dbReference type="ARBA" id="ARBA00022771"/>
    </source>
</evidence>
<dbReference type="PROSITE" id="PS50162">
    <property type="entry name" value="RECA_2"/>
    <property type="match status" value="1"/>
</dbReference>
<evidence type="ECO:0000256" key="9">
    <source>
        <dbReference type="ARBA" id="ARBA00023125"/>
    </source>
</evidence>
<name>A0A1S7LQ02_MAGMO</name>
<keyword evidence="2 11" id="KW-0547">Nucleotide-binding</keyword>
<evidence type="ECO:0000256" key="2">
    <source>
        <dbReference type="ARBA" id="ARBA00022741"/>
    </source>
</evidence>
<dbReference type="GO" id="GO:0005829">
    <property type="term" value="C:cytosol"/>
    <property type="evidence" value="ECO:0007669"/>
    <property type="project" value="TreeGrafter"/>
</dbReference>
<dbReference type="InterPro" id="IPR041166">
    <property type="entry name" value="Rubredoxin_2"/>
</dbReference>
<dbReference type="HAMAP" id="MF_01498">
    <property type="entry name" value="RadA_bact"/>
    <property type="match status" value="1"/>
</dbReference>
<comment type="similarity">
    <text evidence="11 13">Belongs to the RecA family. RadA subfamily.</text>
</comment>
<dbReference type="GO" id="GO:0140664">
    <property type="term" value="F:ATP-dependent DNA damage sensor activity"/>
    <property type="evidence" value="ECO:0007669"/>
    <property type="project" value="InterPro"/>
</dbReference>
<dbReference type="GO" id="GO:0016787">
    <property type="term" value="F:hydrolase activity"/>
    <property type="evidence" value="ECO:0007669"/>
    <property type="project" value="UniProtKB-KW"/>
</dbReference>
<gene>
    <name evidence="11 15" type="primary">radA</name>
    <name evidence="15" type="ORF">MAGMO_3726</name>
</gene>
<evidence type="ECO:0000256" key="8">
    <source>
        <dbReference type="ARBA" id="ARBA00023016"/>
    </source>
</evidence>
<dbReference type="SUPFAM" id="SSF54211">
    <property type="entry name" value="Ribosomal protein S5 domain 2-like"/>
    <property type="match status" value="1"/>
</dbReference>
<keyword evidence="10 11" id="KW-0234">DNA repair</keyword>
<dbReference type="Pfam" id="PF18073">
    <property type="entry name" value="Zn_ribbon_LapB"/>
    <property type="match status" value="1"/>
</dbReference>
<evidence type="ECO:0000256" key="5">
    <source>
        <dbReference type="ARBA" id="ARBA00022801"/>
    </source>
</evidence>
<dbReference type="AlphaFoldDB" id="A0A1S7LQ02"/>
<dbReference type="GO" id="GO:0008270">
    <property type="term" value="F:zinc ion binding"/>
    <property type="evidence" value="ECO:0007669"/>
    <property type="project" value="UniProtKB-KW"/>
</dbReference>
<dbReference type="InterPro" id="IPR014721">
    <property type="entry name" value="Ribsml_uS5_D2-typ_fold_subgr"/>
</dbReference>
<dbReference type="NCBIfam" id="TIGR00416">
    <property type="entry name" value="sms"/>
    <property type="match status" value="1"/>
</dbReference>
<keyword evidence="9 11" id="KW-0238">DNA-binding</keyword>
<dbReference type="GO" id="GO:0005524">
    <property type="term" value="F:ATP binding"/>
    <property type="evidence" value="ECO:0007669"/>
    <property type="project" value="UniProtKB-UniRule"/>
</dbReference>
<dbReference type="CDD" id="cd01121">
    <property type="entry name" value="RadA_SMS_N"/>
    <property type="match status" value="1"/>
</dbReference>
<keyword evidence="8 11" id="KW-0346">Stress response</keyword>
<organism evidence="15">
    <name type="scientific">Magnetococcus massalia (strain MO-1)</name>
    <dbReference type="NCBI Taxonomy" id="451514"/>
    <lineage>
        <taxon>Bacteria</taxon>
        <taxon>Pseudomonadati</taxon>
        <taxon>Pseudomonadota</taxon>
        <taxon>Magnetococcia</taxon>
        <taxon>Magnetococcales</taxon>
        <taxon>Magnetococcaceae</taxon>
        <taxon>Magnetococcus</taxon>
    </lineage>
</organism>
<keyword evidence="1 11" id="KW-0479">Metal-binding</keyword>
<dbReference type="PRINTS" id="PR01874">
    <property type="entry name" value="DNAREPAIRADA"/>
</dbReference>
<proteinExistence type="inferred from homology"/>
<feature type="binding site" evidence="11">
    <location>
        <begin position="98"/>
        <end position="105"/>
    </location>
    <ligand>
        <name>ATP</name>
        <dbReference type="ChEBI" id="CHEBI:30616"/>
    </ligand>
</feature>
<evidence type="ECO:0000256" key="10">
    <source>
        <dbReference type="ARBA" id="ARBA00023204"/>
    </source>
</evidence>
<evidence type="ECO:0000256" key="3">
    <source>
        <dbReference type="ARBA" id="ARBA00022763"/>
    </source>
</evidence>
<dbReference type="Pfam" id="PF13481">
    <property type="entry name" value="AAA_25"/>
    <property type="match status" value="1"/>
</dbReference>
<dbReference type="FunFam" id="3.40.50.300:FF:000050">
    <property type="entry name" value="DNA repair protein RadA"/>
    <property type="match status" value="1"/>
</dbReference>
<keyword evidence="3 11" id="KW-0227">DNA damage</keyword>
<dbReference type="SUPFAM" id="SSF52540">
    <property type="entry name" value="P-loop containing nucleoside triphosphate hydrolases"/>
    <property type="match status" value="1"/>
</dbReference>
<feature type="short sequence motif" description="RadA KNRFG motif" evidence="11">
    <location>
        <begin position="254"/>
        <end position="258"/>
    </location>
</feature>
<keyword evidence="4 13" id="KW-0863">Zinc-finger</keyword>
<feature type="region of interest" description="Lon-protease-like" evidence="11">
    <location>
        <begin position="353"/>
        <end position="455"/>
    </location>
</feature>
<evidence type="ECO:0000256" key="1">
    <source>
        <dbReference type="ARBA" id="ARBA00022723"/>
    </source>
</evidence>
<comment type="function">
    <text evidence="13">DNA-dependent ATPase involved in processing of recombination intermediates, plays a role in repairing DNA breaks. Stimulates the branch migration of RecA-mediated strand transfer reactions, allowing the 3' invading strand to extend heteroduplex DNA faster. Binds ssDNA in the presence of ADP but not other nucleotides, has ATPase activity that is stimulated by ssDNA and various branched DNA structures, but inhibited by SSB. Does not have RecA's homology-searching function.</text>
</comment>
<dbReference type="InterPro" id="IPR004504">
    <property type="entry name" value="DNA_repair_RadA"/>
</dbReference>
<evidence type="ECO:0000313" key="15">
    <source>
        <dbReference type="EMBL" id="CRH07856.1"/>
    </source>
</evidence>
<evidence type="ECO:0000256" key="7">
    <source>
        <dbReference type="ARBA" id="ARBA00022840"/>
    </source>
</evidence>
<keyword evidence="6 13" id="KW-0862">Zinc</keyword>
<dbReference type="SMART" id="SM00382">
    <property type="entry name" value="AAA"/>
    <property type="match status" value="1"/>
</dbReference>
<dbReference type="InterPro" id="IPR020588">
    <property type="entry name" value="RecA_ATP-bd"/>
</dbReference>
<dbReference type="GO" id="GO:0003684">
    <property type="term" value="F:damaged DNA binding"/>
    <property type="evidence" value="ECO:0007669"/>
    <property type="project" value="InterPro"/>
</dbReference>
<sequence>MAAKKEHFVCTECGAEFRQWQGKCNTCNSWNTLKAFNPGKGNSRRGTATGGAGLQESQPVTLDELEGADAPRIDVGISELDRVLGGGLVSGAAVLIGGDPGIGKSTLLMGALANLSQKQSVLYVSGEESLIQLKLRAERLGVDGSKFWVLMENQLEAIEKAVSTQEPQVLVVDSIQTVAGDEIPSAAGSVTQVRECAARLIHLAKRRNMALFLVGHVTKEGQIAGPRILEHMVDTVLYFEGERGHNYRILRAVKNRFGAANEIGVFEMREEGLKEVTNPSELFLSERVGGAAGAVVFAGLEGTRPVLIEIQSLVTPSPLPQPRRTTVGIDTNRLSMLIAVLEKRLGLGLFNHDVFLNVAGGFRINEPSADLSVAISLYAALRNIGTDPELVVLGEVGLAGEVRAVSHASTRIREAAKLGFSRCILPKKSMQNLPNIKGMKLHPVETVEDAIELLA</sequence>
<evidence type="ECO:0000256" key="6">
    <source>
        <dbReference type="ARBA" id="ARBA00022833"/>
    </source>
</evidence>
<dbReference type="EMBL" id="LO017727">
    <property type="protein sequence ID" value="CRH07856.1"/>
    <property type="molecule type" value="Genomic_DNA"/>
</dbReference>
<comment type="domain">
    <text evidence="11">The middle region has homology to RecA with ATPase motifs including the RadA KNRFG motif, while the C-terminus is homologous to Lon protease.</text>
</comment>
<dbReference type="Pfam" id="PF13541">
    <property type="entry name" value="ChlI"/>
    <property type="match status" value="1"/>
</dbReference>